<keyword evidence="2" id="KW-1185">Reference proteome</keyword>
<evidence type="ECO:0000313" key="1">
    <source>
        <dbReference type="EMBL" id="GFH15867.1"/>
    </source>
</evidence>
<protein>
    <submittedName>
        <fullName evidence="1">Uncharacterized protein</fullName>
    </submittedName>
</protein>
<gene>
    <name evidence="1" type="ORF">HaLaN_12179</name>
</gene>
<dbReference type="EMBL" id="BLLF01000912">
    <property type="protein sequence ID" value="GFH15867.1"/>
    <property type="molecule type" value="Genomic_DNA"/>
</dbReference>
<sequence>MNHVNQIAATEHLTVYVRTLSKHMSACMANGIALGRLAALDIHALKTHIWRQLSSSSREDRCRSSTGSECSGFEAYYRRFGIVRVQHRKTASARSTSLHRQTCDNTPHAAHHLPPRSVSCKHPAEMTLAPFARQRLDSSVWSWRMERQVPYMLSPIIKDTSLAVGLTYTCYCACMQTVGIANTVRRYAETRPVTLHHTPFEKRVEEELAVEGLVVAQASGLPSGRIMWRDSEARVNVTSHPHVVGKRCQATSPEILDFLRSATGEVGGAACTT</sequence>
<comment type="caution">
    <text evidence="1">The sequence shown here is derived from an EMBL/GenBank/DDBJ whole genome shotgun (WGS) entry which is preliminary data.</text>
</comment>
<organism evidence="1 2">
    <name type="scientific">Haematococcus lacustris</name>
    <name type="common">Green alga</name>
    <name type="synonym">Haematococcus pluvialis</name>
    <dbReference type="NCBI Taxonomy" id="44745"/>
    <lineage>
        <taxon>Eukaryota</taxon>
        <taxon>Viridiplantae</taxon>
        <taxon>Chlorophyta</taxon>
        <taxon>core chlorophytes</taxon>
        <taxon>Chlorophyceae</taxon>
        <taxon>CS clade</taxon>
        <taxon>Chlamydomonadales</taxon>
        <taxon>Haematococcaceae</taxon>
        <taxon>Haematococcus</taxon>
    </lineage>
</organism>
<accession>A0A699Z026</accession>
<name>A0A699Z026_HAELA</name>
<proteinExistence type="predicted"/>
<evidence type="ECO:0000313" key="2">
    <source>
        <dbReference type="Proteomes" id="UP000485058"/>
    </source>
</evidence>
<dbReference type="Proteomes" id="UP000485058">
    <property type="component" value="Unassembled WGS sequence"/>
</dbReference>
<dbReference type="AlphaFoldDB" id="A0A699Z026"/>
<reference evidence="1 2" key="1">
    <citation type="submission" date="2020-02" db="EMBL/GenBank/DDBJ databases">
        <title>Draft genome sequence of Haematococcus lacustris strain NIES-144.</title>
        <authorList>
            <person name="Morimoto D."/>
            <person name="Nakagawa S."/>
            <person name="Yoshida T."/>
            <person name="Sawayama S."/>
        </authorList>
    </citation>
    <scope>NUCLEOTIDE SEQUENCE [LARGE SCALE GENOMIC DNA]</scope>
    <source>
        <strain evidence="1 2">NIES-144</strain>
    </source>
</reference>